<feature type="region of interest" description="Disordered" evidence="20">
    <location>
        <begin position="636"/>
        <end position="660"/>
    </location>
</feature>
<evidence type="ECO:0000256" key="11">
    <source>
        <dbReference type="ARBA" id="ARBA00023136"/>
    </source>
</evidence>
<keyword evidence="3" id="KW-0964">Secreted</keyword>
<feature type="compositionally biased region" description="Basic and acidic residues" evidence="20">
    <location>
        <begin position="636"/>
        <end position="654"/>
    </location>
</feature>
<keyword evidence="14" id="KW-0966">Cell projection</keyword>
<evidence type="ECO:0000256" key="21">
    <source>
        <dbReference type="SAM" id="Phobius"/>
    </source>
</evidence>
<dbReference type="InterPro" id="IPR000742">
    <property type="entry name" value="EGF"/>
</dbReference>
<reference evidence="24" key="2">
    <citation type="submission" date="2025-09" db="UniProtKB">
        <authorList>
            <consortium name="Ensembl"/>
        </authorList>
    </citation>
    <scope>IDENTIFICATION</scope>
</reference>
<evidence type="ECO:0000256" key="2">
    <source>
        <dbReference type="ARBA" id="ARBA00004593"/>
    </source>
</evidence>
<sequence length="1216" mass="135716">MIMFPLFGKISLGILIFVLIGDFPSLTAQTYLSLEEIQEPKSAVSFLLPEESTDLSLATKKKQPLDLRETERQWLLRRRRSILFPNGVKICPDESVTEAVANHVKYFKVRVCQEAVWEAFRTFWDRLPGREEYHYWMNLCEDGVTSIFEMGTNFSESVEHRSLIMKVIPVGDTSTLGDTALSVPHPGVDSYEGASDSSLERPEESISNEIENVIEEATKPAAEQIAEFSIHLLGKEYREELQDSSSFHHQHLEEEFISEVENAFTGLPGYKEIRVLEFSGVDVYYAVTFNGEAISNTTWDLISLHSNKVENHGLVELDDKPTVVYTISNFRDYIAETLQQNFLLGNSSLNPDPDSLQLINVRGVLRHQTEDLVWNTQSSSLQATPSSILDNTFQAAWPSADESATSSIPPLDFSSGPPSATGRELWSESPLGDLVSTHKLAFPSKMGLSSSPEVLEVSSLTLHSVTPAVLQTGLPVASEERTSGSHLVEDGLANVEESEDFLSIDSLPSSSFTQPVPKETIPSMEDSDVSLTSSPYLTSSIPFGLDSLTSKVKDQLKVSPFLPDASMEKELILDSGLGSGSGQKVDLITWPWSETSSEKSTEPLSKPWLEDDDSLLPAEIEDEKLVLVDKMDSTDQISKHSKYEHDDRSTHFPEEEPLSGPAVPIFADTATESASLTLPKHISEVPGVDDYSVTKAPLILTSVAISASTEISDQADAILREDTEQITESSNYEWFDSEVSMVKPDMQPLWTILPESERVSTRTSSLEKLSRDTLASTPQSTDRLWLKASVTQSTKLPPTTISTLLEDEVIMGVQDISLELDRIGTDYYQPELVQEQNGKVGSYVEMSTSVHSTEMVSVAWPTEGGDDLSYTQTSGALVVFFSLRVTNMMFSEDLFNKNSLEYKALEQRFLELLVPYLQSNLTGFQNLEILNFRNGSIVVNSRMKFANSVPPNVNTAVYMILEDFCTAAYNTMNLAIDKYSLDVESGDEANPCKFQACNEFSECLVNPWSGEAKCRCFPGYLSVEERPCQSLCDLQPDFCLNDGKCDIMPGHGAICRCRVGENWWYRGKHCEEFVSEPVIIGITIASVVGLLVIFSAIIYFFIRTLQAHHDRSERERPFSGFSRQPDSLSSIENAVKYNPVYKSHRTGCEKYEGPYPQHPFYSSASGDMIGGLSREEIRQMYESSELSREEIQERMRVLELYANDPEFAAFVKEQQV</sequence>
<evidence type="ECO:0000256" key="14">
    <source>
        <dbReference type="ARBA" id="ARBA00023273"/>
    </source>
</evidence>
<dbReference type="SMART" id="SM00200">
    <property type="entry name" value="SEA"/>
    <property type="match status" value="2"/>
</dbReference>
<keyword evidence="10 21" id="KW-1133">Transmembrane helix</keyword>
<dbReference type="Gene3D" id="3.30.70.960">
    <property type="entry name" value="SEA domain"/>
    <property type="match status" value="1"/>
</dbReference>
<evidence type="ECO:0000256" key="20">
    <source>
        <dbReference type="SAM" id="MobiDB-lite"/>
    </source>
</evidence>
<feature type="transmembrane region" description="Helical" evidence="21">
    <location>
        <begin position="1078"/>
        <end position="1102"/>
    </location>
</feature>
<dbReference type="PROSITE" id="PS50026">
    <property type="entry name" value="EGF_3"/>
    <property type="match status" value="1"/>
</dbReference>
<dbReference type="GO" id="GO:0007601">
    <property type="term" value="P:visual perception"/>
    <property type="evidence" value="ECO:0007669"/>
    <property type="project" value="InterPro"/>
</dbReference>
<evidence type="ECO:0000256" key="7">
    <source>
        <dbReference type="ARBA" id="ARBA00022692"/>
    </source>
</evidence>
<dbReference type="InterPro" id="IPR000082">
    <property type="entry name" value="SEA_dom"/>
</dbReference>
<keyword evidence="7 21" id="KW-0812">Transmembrane</keyword>
<dbReference type="PROSITE" id="PS01186">
    <property type="entry name" value="EGF_2"/>
    <property type="match status" value="1"/>
</dbReference>
<evidence type="ECO:0000256" key="8">
    <source>
        <dbReference type="ARBA" id="ARBA00022729"/>
    </source>
</evidence>
<keyword evidence="8" id="KW-0732">Signal</keyword>
<evidence type="ECO:0000259" key="22">
    <source>
        <dbReference type="PROSITE" id="PS50024"/>
    </source>
</evidence>
<dbReference type="AlphaFoldDB" id="A0A2K6AYK9"/>
<dbReference type="InterPro" id="IPR036364">
    <property type="entry name" value="SEA_dom_sf"/>
</dbReference>
<keyword evidence="9" id="KW-0677">Repeat</keyword>
<feature type="domain" description="EGF-like" evidence="23">
    <location>
        <begin position="988"/>
        <end position="1029"/>
    </location>
</feature>
<comment type="subcellular location">
    <subcellularLocation>
        <location evidence="16">Photoreceptor inner segment membrane</location>
        <topology evidence="16">Single-pass type I membrane protein</topology>
    </subcellularLocation>
    <subcellularLocation>
        <location evidence="1">Photoreceptor outer segment membrane</location>
        <topology evidence="1">Single-pass type I membrane protein</topology>
    </subcellularLocation>
    <subcellularLocation>
        <location evidence="2">Secreted</location>
        <location evidence="2">Extracellular space</location>
        <location evidence="2">Extracellular matrix</location>
        <location evidence="2">Interphotoreceptor matrix</location>
    </subcellularLocation>
</comment>
<dbReference type="PROSITE" id="PS50024">
    <property type="entry name" value="SEA"/>
    <property type="match status" value="2"/>
</dbReference>
<evidence type="ECO:0000256" key="15">
    <source>
        <dbReference type="ARBA" id="ARBA00056016"/>
    </source>
</evidence>
<dbReference type="InterPro" id="IPR039861">
    <property type="entry name" value="IMPG"/>
</dbReference>
<evidence type="ECO:0000313" key="24">
    <source>
        <dbReference type="Ensembl" id="ENSMNEP00000004252.1"/>
    </source>
</evidence>
<evidence type="ECO:0000256" key="10">
    <source>
        <dbReference type="ARBA" id="ARBA00022989"/>
    </source>
</evidence>
<proteinExistence type="predicted"/>
<comment type="function">
    <text evidence="15">Chondroitin sulfate- and hyaluronan-binding proteoglycan involved in the organization of interphotoreceptor matrix; may participate in the maturation and maintenance of the light-sensitive photoreceptor outer segment. Binds heparin.</text>
</comment>
<reference evidence="24" key="1">
    <citation type="submission" date="2025-08" db="UniProtKB">
        <authorList>
            <consortium name="Ensembl"/>
        </authorList>
    </citation>
    <scope>IDENTIFICATION</scope>
</reference>
<keyword evidence="12 19" id="KW-1015">Disulfide bond</keyword>
<evidence type="ECO:0000256" key="6">
    <source>
        <dbReference type="ARBA" id="ARBA00022674"/>
    </source>
</evidence>
<evidence type="ECO:0000256" key="3">
    <source>
        <dbReference type="ARBA" id="ARBA00022525"/>
    </source>
</evidence>
<dbReference type="GO" id="GO:0005540">
    <property type="term" value="F:hyaluronic acid binding"/>
    <property type="evidence" value="ECO:0007669"/>
    <property type="project" value="TreeGrafter"/>
</dbReference>
<organism evidence="24 25">
    <name type="scientific">Macaca nemestrina</name>
    <name type="common">Pig-tailed macaque</name>
    <dbReference type="NCBI Taxonomy" id="9545"/>
    <lineage>
        <taxon>Eukaryota</taxon>
        <taxon>Metazoa</taxon>
        <taxon>Chordata</taxon>
        <taxon>Craniata</taxon>
        <taxon>Vertebrata</taxon>
        <taxon>Euteleostomi</taxon>
        <taxon>Mammalia</taxon>
        <taxon>Eutheria</taxon>
        <taxon>Euarchontoglires</taxon>
        <taxon>Primates</taxon>
        <taxon>Haplorrhini</taxon>
        <taxon>Catarrhini</taxon>
        <taxon>Cercopithecidae</taxon>
        <taxon>Cercopithecinae</taxon>
        <taxon>Macaca</taxon>
    </lineage>
</organism>
<dbReference type="Proteomes" id="UP000233120">
    <property type="component" value="Unassembled WGS sequence"/>
</dbReference>
<evidence type="ECO:0000259" key="23">
    <source>
        <dbReference type="PROSITE" id="PS50026"/>
    </source>
</evidence>
<evidence type="ECO:0000256" key="19">
    <source>
        <dbReference type="PROSITE-ProRule" id="PRU00076"/>
    </source>
</evidence>
<evidence type="ECO:0000256" key="4">
    <source>
        <dbReference type="ARBA" id="ARBA00022530"/>
    </source>
</evidence>
<evidence type="ECO:0000256" key="5">
    <source>
        <dbReference type="ARBA" id="ARBA00022536"/>
    </source>
</evidence>
<evidence type="ECO:0000256" key="18">
    <source>
        <dbReference type="ARBA" id="ARBA00080162"/>
    </source>
</evidence>
<protein>
    <recommendedName>
        <fullName evidence="17">Interphotoreceptor matrix proteoglycan 2</fullName>
    </recommendedName>
    <alternativeName>
        <fullName evidence="18">Sialoprotein associated with cones and rods proteoglycan</fullName>
    </alternativeName>
</protein>
<keyword evidence="5 19" id="KW-0245">EGF-like domain</keyword>
<feature type="region of interest" description="Disordered" evidence="20">
    <location>
        <begin position="179"/>
        <end position="203"/>
    </location>
</feature>
<name>A0A2K6AYK9_MACNE</name>
<evidence type="ECO:0000256" key="9">
    <source>
        <dbReference type="ARBA" id="ARBA00022737"/>
    </source>
</evidence>
<keyword evidence="13" id="KW-0325">Glycoprotein</keyword>
<feature type="region of interest" description="Disordered" evidence="20">
    <location>
        <begin position="403"/>
        <end position="425"/>
    </location>
</feature>
<evidence type="ECO:0000256" key="13">
    <source>
        <dbReference type="ARBA" id="ARBA00023180"/>
    </source>
</evidence>
<keyword evidence="25" id="KW-1185">Reference proteome</keyword>
<gene>
    <name evidence="24" type="primary">IMPG2</name>
</gene>
<keyword evidence="4" id="KW-0272">Extracellular matrix</keyword>
<dbReference type="GO" id="GO:0008201">
    <property type="term" value="F:heparin binding"/>
    <property type="evidence" value="ECO:0007669"/>
    <property type="project" value="UniProtKB-KW"/>
</dbReference>
<feature type="region of interest" description="Disordered" evidence="20">
    <location>
        <begin position="506"/>
        <end position="529"/>
    </location>
</feature>
<evidence type="ECO:0000256" key="17">
    <source>
        <dbReference type="ARBA" id="ARBA00074164"/>
    </source>
</evidence>
<dbReference type="Pfam" id="PF01390">
    <property type="entry name" value="SEA"/>
    <property type="match status" value="2"/>
</dbReference>
<evidence type="ECO:0000256" key="1">
    <source>
        <dbReference type="ARBA" id="ARBA00004451"/>
    </source>
</evidence>
<keyword evidence="11 21" id="KW-0472">Membrane</keyword>
<feature type="disulfide bond" evidence="19">
    <location>
        <begin position="997"/>
        <end position="1014"/>
    </location>
</feature>
<feature type="domain" description="SEA" evidence="22">
    <location>
        <begin position="222"/>
        <end position="329"/>
    </location>
</feature>
<comment type="caution">
    <text evidence="19">Lacks conserved residue(s) required for the propagation of feature annotation.</text>
</comment>
<evidence type="ECO:0000256" key="12">
    <source>
        <dbReference type="ARBA" id="ARBA00023157"/>
    </source>
</evidence>
<evidence type="ECO:0000313" key="25">
    <source>
        <dbReference type="Proteomes" id="UP000233120"/>
    </source>
</evidence>
<feature type="domain" description="SEA" evidence="22">
    <location>
        <begin position="875"/>
        <end position="988"/>
    </location>
</feature>
<dbReference type="FunFam" id="3.30.70.960:FF:000002">
    <property type="entry name" value="Interphotoreceptor matrix proteoglycan 2"/>
    <property type="match status" value="1"/>
</dbReference>
<dbReference type="PANTHER" id="PTHR12199:SF4">
    <property type="entry name" value="INTERPHOTORECEPTOR MATRIX PROTEOGLYCAN 2"/>
    <property type="match status" value="1"/>
</dbReference>
<dbReference type="Ensembl" id="ENSMNET00000021698.1">
    <property type="protein sequence ID" value="ENSMNEP00000004252.1"/>
    <property type="gene ID" value="ENSMNEG00000019829.1"/>
</dbReference>
<accession>A0A2K6AYK9</accession>
<dbReference type="SUPFAM" id="SSF82671">
    <property type="entry name" value="SEA domain"/>
    <property type="match status" value="2"/>
</dbReference>
<keyword evidence="6" id="KW-0358">Heparin-binding</keyword>
<evidence type="ECO:0000256" key="16">
    <source>
        <dbReference type="ARBA" id="ARBA00060509"/>
    </source>
</evidence>
<dbReference type="GO" id="GO:0033165">
    <property type="term" value="C:interphotoreceptor matrix"/>
    <property type="evidence" value="ECO:0007669"/>
    <property type="project" value="UniProtKB-SubCell"/>
</dbReference>
<dbReference type="GeneTree" id="ENSGT00530000063503"/>
<dbReference type="PANTHER" id="PTHR12199">
    <property type="entry name" value="INTERPHOTORECEPTOR MATRIX PROTEOGLYCAN"/>
    <property type="match status" value="1"/>
</dbReference>